<protein>
    <submittedName>
        <fullName evidence="2">Uncharacterized protein</fullName>
    </submittedName>
</protein>
<dbReference type="PATRIC" id="fig|466.6.peg.2159"/>
<organism evidence="2 3">
    <name type="scientific">Legionella maceachernii</name>
    <dbReference type="NCBI Taxonomy" id="466"/>
    <lineage>
        <taxon>Bacteria</taxon>
        <taxon>Pseudomonadati</taxon>
        <taxon>Pseudomonadota</taxon>
        <taxon>Gammaproteobacteria</taxon>
        <taxon>Legionellales</taxon>
        <taxon>Legionellaceae</taxon>
        <taxon>Legionella</taxon>
    </lineage>
</organism>
<sequence length="142" mass="16333">MSLFSPISYQEKTALEMAVDYKRPQVIRVLQLALLDEYIEQREQEEEYLSQFRLFGCLILALGCISLFGIILGLGYSKTTKLEKAREFREMLLNDDVDEASFKRIHQDALAEGRLGEIVKLSTHYLNDNVPIPQSHFSPSTF</sequence>
<keyword evidence="3" id="KW-1185">Reference proteome</keyword>
<keyword evidence="1" id="KW-1133">Transmembrane helix</keyword>
<evidence type="ECO:0000256" key="1">
    <source>
        <dbReference type="SAM" id="Phobius"/>
    </source>
</evidence>
<feature type="transmembrane region" description="Helical" evidence="1">
    <location>
        <begin position="52"/>
        <end position="76"/>
    </location>
</feature>
<accession>A0A0W0VXN8</accession>
<comment type="caution">
    <text evidence="2">The sequence shown here is derived from an EMBL/GenBank/DDBJ whole genome shotgun (WGS) entry which is preliminary data.</text>
</comment>
<evidence type="ECO:0000313" key="3">
    <source>
        <dbReference type="Proteomes" id="UP000054908"/>
    </source>
</evidence>
<dbReference type="STRING" id="466.Lmac_2038"/>
<keyword evidence="1" id="KW-0472">Membrane</keyword>
<dbReference type="AlphaFoldDB" id="A0A0W0VXN8"/>
<proteinExistence type="predicted"/>
<dbReference type="Proteomes" id="UP000054908">
    <property type="component" value="Unassembled WGS sequence"/>
</dbReference>
<name>A0A0W0VXN8_9GAMM</name>
<evidence type="ECO:0000313" key="2">
    <source>
        <dbReference type="EMBL" id="KTD25060.1"/>
    </source>
</evidence>
<gene>
    <name evidence="2" type="ORF">Lmac_2038</name>
</gene>
<keyword evidence="1" id="KW-0812">Transmembrane</keyword>
<dbReference type="EMBL" id="LNYL01000045">
    <property type="protein sequence ID" value="KTD25060.1"/>
    <property type="molecule type" value="Genomic_DNA"/>
</dbReference>
<reference evidence="2 3" key="1">
    <citation type="submission" date="2015-11" db="EMBL/GenBank/DDBJ databases">
        <title>Genomic analysis of 38 Legionella species identifies large and diverse effector repertoires.</title>
        <authorList>
            <person name="Burstein D."/>
            <person name="Amaro F."/>
            <person name="Zusman T."/>
            <person name="Lifshitz Z."/>
            <person name="Cohen O."/>
            <person name="Gilbert J.A."/>
            <person name="Pupko T."/>
            <person name="Shuman H.A."/>
            <person name="Segal G."/>
        </authorList>
    </citation>
    <scope>NUCLEOTIDE SEQUENCE [LARGE SCALE GENOMIC DNA]</scope>
    <source>
        <strain evidence="2 3">PX-1-G2-E2</strain>
    </source>
</reference>